<sequence>MKVNHLIILILMVNLGLAQEVKFEKVSKEMLEEKFYVKDSSASAVVLARKVRIYYDYKQKSGFQVIRSVKERIKIYNKSGFGYATIKERLYKGSGAKESIGSLKGNTYNLENGQIVKSKIKGSEIFVSSLSKYRNEEKFTMPNVKEGSILEYEYRITSPYAYYIDEIPFQYYIPIQEEEVSVSIPEYFNFKTAVRGYLPVSPVISSKSAKISFTSKSRANQGLPVSEGNNSNTMYYTINTSTFYMKDVPALQRELYVNNMNNYRSAIKYELQFVKYPNSPPEEYATTWEKVIKKIYKNQNFGNQIEATRFLREDVQSIINGMVDNQQKTKAIFQHVQNRMSWNGIYGKYSNKGVKNAYKDKTGNVGDINLLLVAMLKEAGLNANPVLVSTRNHGVPLFPTREGFNYVVASVEEGDQIILLDACNKYTNVNLLPTKALNWFGRVVYEDGASEKISMFPKTNSKQMSMMNVNLKPNGDIDGKLRKNYTGQNAYLYRNSYNQIDQESYLEKVENDHGGMEISNYAVKNKTDLSKPIVESYDFYLESQAEVINDKIYFSPMFFDTEKENPFKLDKRDYPIDFAHPWQRRYIVNIAIPDGYEVISLPENLIMTLPENLGAFSYKLGKRGNTLQLKTDIQFNTAIIAPQDYAGVKELYKKMIEKETEKVVLSKI</sequence>
<evidence type="ECO:0000313" key="3">
    <source>
        <dbReference type="Proteomes" id="UP000321456"/>
    </source>
</evidence>
<dbReference type="Gene3D" id="2.60.120.1130">
    <property type="match status" value="1"/>
</dbReference>
<proteinExistence type="predicted"/>
<name>A0A5C8V707_9FLAO</name>
<dbReference type="Pfam" id="PF01841">
    <property type="entry name" value="Transglut_core"/>
    <property type="match status" value="1"/>
</dbReference>
<keyword evidence="3" id="KW-1185">Reference proteome</keyword>
<reference evidence="2 3" key="1">
    <citation type="submission" date="2019-08" db="EMBL/GenBank/DDBJ databases">
        <title>Professor.</title>
        <authorList>
            <person name="Park J.S."/>
        </authorList>
    </citation>
    <scope>NUCLEOTIDE SEQUENCE [LARGE SCALE GENOMIC DNA]</scope>
    <source>
        <strain evidence="2 3">176CP5-101</strain>
    </source>
</reference>
<protein>
    <submittedName>
        <fullName evidence="2">DUF3857 domain-containing protein</fullName>
    </submittedName>
</protein>
<accession>A0A5C8V707</accession>
<dbReference type="EMBL" id="VRUR01000001">
    <property type="protein sequence ID" value="TXN36929.1"/>
    <property type="molecule type" value="Genomic_DNA"/>
</dbReference>
<evidence type="ECO:0000313" key="2">
    <source>
        <dbReference type="EMBL" id="TXN36929.1"/>
    </source>
</evidence>
<dbReference type="Gene3D" id="3.10.620.30">
    <property type="match status" value="1"/>
</dbReference>
<dbReference type="Proteomes" id="UP000321456">
    <property type="component" value="Unassembled WGS sequence"/>
</dbReference>
<organism evidence="2 3">
    <name type="scientific">Flagellimonas hymeniacidonis</name>
    <dbReference type="NCBI Taxonomy" id="2603628"/>
    <lineage>
        <taxon>Bacteria</taxon>
        <taxon>Pseudomonadati</taxon>
        <taxon>Bacteroidota</taxon>
        <taxon>Flavobacteriia</taxon>
        <taxon>Flavobacteriales</taxon>
        <taxon>Flavobacteriaceae</taxon>
        <taxon>Flagellimonas</taxon>
    </lineage>
</organism>
<gene>
    <name evidence="2" type="ORF">FVB32_01180</name>
</gene>
<dbReference type="Gene3D" id="2.60.40.3140">
    <property type="match status" value="1"/>
</dbReference>
<feature type="domain" description="Transglutaminase-like" evidence="1">
    <location>
        <begin position="316"/>
        <end position="393"/>
    </location>
</feature>
<dbReference type="RefSeq" id="WP_147740762.1">
    <property type="nucleotide sequence ID" value="NZ_VRUR01000001.1"/>
</dbReference>
<dbReference type="InterPro" id="IPR002931">
    <property type="entry name" value="Transglutaminase-like"/>
</dbReference>
<evidence type="ECO:0000259" key="1">
    <source>
        <dbReference type="Pfam" id="PF01841"/>
    </source>
</evidence>
<comment type="caution">
    <text evidence="2">The sequence shown here is derived from an EMBL/GenBank/DDBJ whole genome shotgun (WGS) entry which is preliminary data.</text>
</comment>
<dbReference type="AlphaFoldDB" id="A0A5C8V707"/>